<evidence type="ECO:0000313" key="2">
    <source>
        <dbReference type="Proteomes" id="UP000784294"/>
    </source>
</evidence>
<comment type="caution">
    <text evidence="1">The sequence shown here is derived from an EMBL/GenBank/DDBJ whole genome shotgun (WGS) entry which is preliminary data.</text>
</comment>
<proteinExistence type="predicted"/>
<organism evidence="1 2">
    <name type="scientific">Protopolystoma xenopodis</name>
    <dbReference type="NCBI Taxonomy" id="117903"/>
    <lineage>
        <taxon>Eukaryota</taxon>
        <taxon>Metazoa</taxon>
        <taxon>Spiralia</taxon>
        <taxon>Lophotrochozoa</taxon>
        <taxon>Platyhelminthes</taxon>
        <taxon>Monogenea</taxon>
        <taxon>Polyopisthocotylea</taxon>
        <taxon>Polystomatidea</taxon>
        <taxon>Polystomatidae</taxon>
        <taxon>Protopolystoma</taxon>
    </lineage>
</organism>
<keyword evidence="2" id="KW-1185">Reference proteome</keyword>
<gene>
    <name evidence="1" type="ORF">PXEA_LOCUS32570</name>
</gene>
<sequence>MVTKIRTSTNLLAPTVGRDGTHDRNQIRLQRLLLESHLERLSKSTVYEMPIREWVGRRNATSFGPSLSPIAVPFPTLSRPFAYNSLLLGQPNFGVANLPSHTRLYARFYPAAAGQCARSSGLHETQSPTPTILHIGQLLLLQLANSKHSSPNPHHLSLHSSKFF</sequence>
<dbReference type="AlphaFoldDB" id="A0A448XL19"/>
<accession>A0A448XL19</accession>
<name>A0A448XL19_9PLAT</name>
<protein>
    <submittedName>
        <fullName evidence="1">Uncharacterized protein</fullName>
    </submittedName>
</protein>
<evidence type="ECO:0000313" key="1">
    <source>
        <dbReference type="EMBL" id="VEL39130.1"/>
    </source>
</evidence>
<dbReference type="EMBL" id="CAAALY010260173">
    <property type="protein sequence ID" value="VEL39130.1"/>
    <property type="molecule type" value="Genomic_DNA"/>
</dbReference>
<reference evidence="1" key="1">
    <citation type="submission" date="2018-11" db="EMBL/GenBank/DDBJ databases">
        <authorList>
            <consortium name="Pathogen Informatics"/>
        </authorList>
    </citation>
    <scope>NUCLEOTIDE SEQUENCE</scope>
</reference>
<dbReference type="Proteomes" id="UP000784294">
    <property type="component" value="Unassembled WGS sequence"/>
</dbReference>